<accession>A0A485LXM7</accession>
<name>A0A485LXM7_9ZZZZ</name>
<dbReference type="EMBL" id="CAADRM010000080">
    <property type="protein sequence ID" value="VFU13462.1"/>
    <property type="molecule type" value="Genomic_DNA"/>
</dbReference>
<dbReference type="CDD" id="cd18121">
    <property type="entry name" value="ATP-synt_Fo_c"/>
    <property type="match status" value="1"/>
</dbReference>
<gene>
    <name evidence="1" type="primary">atpE</name>
    <name evidence="1" type="ORF">SCFA_190016</name>
</gene>
<dbReference type="InterPro" id="IPR038662">
    <property type="entry name" value="ATP_synth_F0_csu_sf"/>
</dbReference>
<protein>
    <submittedName>
        <fullName evidence="1">ATP synthase subunit c</fullName>
    </submittedName>
</protein>
<evidence type="ECO:0000313" key="1">
    <source>
        <dbReference type="EMBL" id="VFU13462.1"/>
    </source>
</evidence>
<dbReference type="Gene3D" id="1.20.20.10">
    <property type="entry name" value="F1F0 ATP synthase subunit C"/>
    <property type="match status" value="1"/>
</dbReference>
<reference evidence="1" key="1">
    <citation type="submission" date="2019-03" db="EMBL/GenBank/DDBJ databases">
        <authorList>
            <person name="Hao L."/>
        </authorList>
    </citation>
    <scope>NUCLEOTIDE SEQUENCE</scope>
</reference>
<proteinExistence type="predicted"/>
<dbReference type="AlphaFoldDB" id="A0A485LXM7"/>
<organism evidence="1">
    <name type="scientific">anaerobic digester metagenome</name>
    <dbReference type="NCBI Taxonomy" id="1263854"/>
    <lineage>
        <taxon>unclassified sequences</taxon>
        <taxon>metagenomes</taxon>
        <taxon>ecological metagenomes</taxon>
    </lineage>
</organism>
<sequence>MESIPGTDLVRAAAFHGAGIAMGDCAIGPDVGEGYTGGKTFGRNPGEAGLLTRSMPVALLLTFVV</sequence>